<dbReference type="Proteomes" id="UP001304429">
    <property type="component" value="Plasmid p3191.1"/>
</dbReference>
<name>A0AAX4FQS4_XANEU</name>
<dbReference type="InterPro" id="IPR011119">
    <property type="entry name" value="Unchr_helicase_relaxase_TraI"/>
</dbReference>
<feature type="compositionally biased region" description="Basic and acidic residues" evidence="1">
    <location>
        <begin position="578"/>
        <end position="595"/>
    </location>
</feature>
<evidence type="ECO:0000313" key="4">
    <source>
        <dbReference type="Proteomes" id="UP001304429"/>
    </source>
</evidence>
<proteinExistence type="predicted"/>
<dbReference type="RefSeq" id="WP_219874985.1">
    <property type="nucleotide sequence ID" value="NZ_CP137533.1"/>
</dbReference>
<dbReference type="NCBIfam" id="NF041494">
    <property type="entry name" value="MobH"/>
    <property type="match status" value="1"/>
</dbReference>
<sequence>MWLRGLFGSKSKAEQAVPVPVPAQAEETGQTPPSPADTHQVNTAAIVHRAQVPPAGPTYAGQPIPFYPNREEAVPSAPPKMLLETQGALVQKLHQASGFSYEDFDRYLRPVLCSYAEFVHLLPASENHHHWDIGGLLRHGLECGYHAARRCEAAVFALDFTPAQRKALEPRYRMCAILGALMHDLGKPLFDVGAVDESGKLQWDPHVLSLHAWLSENKLPHYFITWRHAPRGTKHEAFTTAAIYRIVPEETLRWIAAAGSQKPFSEMLLAMSSRHDPSNPLVDIIKQADQISVSRDILASRSRLAQTGQGGLRSVASRLVRSLHDKILSGEWRLNRVGDPVWYTDDGIIAVFPEITHRMVQSLRDSGEQGVVHDSMQVLEILADYGFTQPNILPDGRAMHTWHATIDGEDRGKQFSQRLQVIRFHTETIIPSVTVMPTPVKVTWEPAPGQKAVSAPALPAAATTKAEEGATDQAHVEELEQAPIVLASGELPAKPSLADAGTSNTVTSAPAVPPQELKATQDGHAASYPHLYPADMLKDVAVPERVGGDASDPVLPPAQELTGPGELAIKEAPSGADDPDHPYFRDRSTEKDTRTEQMREARELMRSNWPPATEEEANQWLSAKRPMGIYLQDIAMAMKANKLRLGEHIFLLDERVNLKFPLVFEGLGADVYELRTELSEIGWIERDPSTPARVNVSITHPRTSRPVECIRLNEDMSQVFQLVAASAFGSPVEEEEAPSTPTTIGPYLTADDIGKWTAMSFAGTGDPEQAAVLRNAVYRFLKDRHAPTDDTLANLVDLDERLTKVTLTDFLGAHRGISRTAVHNKCVDKANPLFVITQFANAAAARWELRINPLYNAQQDAETATLVRDRIYRENNP</sequence>
<organism evidence="3 4">
    <name type="scientific">Xanthomonas euvesicatoria</name>
    <dbReference type="NCBI Taxonomy" id="456327"/>
    <lineage>
        <taxon>Bacteria</taxon>
        <taxon>Pseudomonadati</taxon>
        <taxon>Pseudomonadota</taxon>
        <taxon>Gammaproteobacteria</taxon>
        <taxon>Lysobacterales</taxon>
        <taxon>Lysobacteraceae</taxon>
        <taxon>Xanthomonas</taxon>
    </lineage>
</organism>
<accession>A0AAX4FQS4</accession>
<gene>
    <name evidence="3" type="primary">mobH</name>
    <name evidence="3" type="ORF">R5577_21870</name>
</gene>
<dbReference type="EMBL" id="CP137540">
    <property type="protein sequence ID" value="WOP58940.1"/>
    <property type="molecule type" value="Genomic_DNA"/>
</dbReference>
<evidence type="ECO:0000259" key="2">
    <source>
        <dbReference type="SMART" id="SM00471"/>
    </source>
</evidence>
<evidence type="ECO:0000313" key="3">
    <source>
        <dbReference type="EMBL" id="WOP58940.1"/>
    </source>
</evidence>
<reference evidence="3" key="1">
    <citation type="submission" date="2023-10" db="EMBL/GenBank/DDBJ databases">
        <title>Comparative Genomic Analysis of Tomato Bacterial Spot Xanthomonads Reveals A New Lineage of Xanthomonas euvesicatoria.</title>
        <authorList>
            <person name="Huang C.-J."/>
            <person name="Wu T.-L."/>
            <person name="Wu Y.-L."/>
            <person name="Wang R.-S."/>
            <person name="Lin Y.-C."/>
        </authorList>
    </citation>
    <scope>NUCLEOTIDE SEQUENCE</scope>
    <source>
        <strain evidence="3">T0319-01</strain>
        <plasmid evidence="3">p3191.1</plasmid>
    </source>
</reference>
<feature type="domain" description="HD/PDEase" evidence="2">
    <location>
        <begin position="132"/>
        <end position="303"/>
    </location>
</feature>
<geneLocation type="plasmid" evidence="3 4">
    <name>p3191.1</name>
</geneLocation>
<keyword evidence="3" id="KW-0614">Plasmid</keyword>
<dbReference type="Gene3D" id="1.10.3210.40">
    <property type="match status" value="1"/>
</dbReference>
<feature type="region of interest" description="Disordered" evidence="1">
    <location>
        <begin position="14"/>
        <end position="38"/>
    </location>
</feature>
<evidence type="ECO:0000256" key="1">
    <source>
        <dbReference type="SAM" id="MobiDB-lite"/>
    </source>
</evidence>
<dbReference type="Pfam" id="PF07514">
    <property type="entry name" value="TraI_2"/>
    <property type="match status" value="1"/>
</dbReference>
<feature type="region of interest" description="Disordered" evidence="1">
    <location>
        <begin position="570"/>
        <end position="595"/>
    </location>
</feature>
<dbReference type="AlphaFoldDB" id="A0AAX4FQS4"/>
<dbReference type="SMART" id="SM00471">
    <property type="entry name" value="HDc"/>
    <property type="match status" value="1"/>
</dbReference>
<dbReference type="InterPro" id="IPR003607">
    <property type="entry name" value="HD/PDEase_dom"/>
</dbReference>
<feature type="compositionally biased region" description="Polar residues" evidence="1">
    <location>
        <begin position="27"/>
        <end position="38"/>
    </location>
</feature>
<protein>
    <submittedName>
        <fullName evidence="3">MobH family relaxase</fullName>
    </submittedName>
</protein>